<dbReference type="EMBL" id="JAUTAS010000001">
    <property type="protein sequence ID" value="MDQ1106888.1"/>
    <property type="molecule type" value="Genomic_DNA"/>
</dbReference>
<sequence length="407" mass="43531">MLDALSALHHRLFCHTTANKAAHRHAEPTLLSLRNLPDGPRPPPTRASTSAGAAGPDPLQRFTLAPDHGQALAALLQRHRRLLDPDYTMPFAAPERAALDSFFAKRAQLAEVALDSPPPACTGRHDPPDLAPARTQADLLRQLLGSAKGLVLGEVPCSPSSRRLLIDHMALLRHLGVDTLYLEHLQGDLHQADLDRLHRSGTLSPDLERFLAGQESGHLTHAPCGATFRDLVDAAFKVGMRVVALDLMASYHLRGVHDHAGISAAALPDIRVKLLNHVAAARIAHDQRTQAGKPGPQRWVALVGNAHAGTFNGIVGIAERLGVPSLRVEETSPGWSQRLQAGCDPGRTVPPAVRSSGGELQCDYLLKVPAADGRARPDTSAPCSAADALRLRALRQAHHAPPPARTA</sequence>
<evidence type="ECO:0000256" key="1">
    <source>
        <dbReference type="SAM" id="MobiDB-lite"/>
    </source>
</evidence>
<protein>
    <submittedName>
        <fullName evidence="2">Uncharacterized protein</fullName>
    </submittedName>
</protein>
<dbReference type="RefSeq" id="WP_307105551.1">
    <property type="nucleotide sequence ID" value="NZ_JAUTAS010000001.1"/>
</dbReference>
<comment type="caution">
    <text evidence="2">The sequence shown here is derived from an EMBL/GenBank/DDBJ whole genome shotgun (WGS) entry which is preliminary data.</text>
</comment>
<reference evidence="2" key="1">
    <citation type="submission" date="2023-07" db="EMBL/GenBank/DDBJ databases">
        <title>Functional and genomic diversity of the sorghum phyllosphere microbiome.</title>
        <authorList>
            <person name="Shade A."/>
        </authorList>
    </citation>
    <scope>NUCLEOTIDE SEQUENCE</scope>
    <source>
        <strain evidence="2">SORGH_AS_0457</strain>
    </source>
</reference>
<dbReference type="SUPFAM" id="SSF159501">
    <property type="entry name" value="EreA/ChaN-like"/>
    <property type="match status" value="1"/>
</dbReference>
<dbReference type="Gene3D" id="3.40.50.11550">
    <property type="match status" value="1"/>
</dbReference>
<proteinExistence type="predicted"/>
<dbReference type="CDD" id="cd14729">
    <property type="entry name" value="RtxA-like"/>
    <property type="match status" value="1"/>
</dbReference>
<organism evidence="2 3">
    <name type="scientific">Stenotrophomonas rhizophila</name>
    <dbReference type="NCBI Taxonomy" id="216778"/>
    <lineage>
        <taxon>Bacteria</taxon>
        <taxon>Pseudomonadati</taxon>
        <taxon>Pseudomonadota</taxon>
        <taxon>Gammaproteobacteria</taxon>
        <taxon>Lysobacterales</taxon>
        <taxon>Lysobacteraceae</taxon>
        <taxon>Stenotrophomonas</taxon>
    </lineage>
</organism>
<dbReference type="Proteomes" id="UP001226084">
    <property type="component" value="Unassembled WGS sequence"/>
</dbReference>
<gene>
    <name evidence="2" type="ORF">QE424_000047</name>
</gene>
<dbReference type="AlphaFoldDB" id="A0AAP5AG34"/>
<evidence type="ECO:0000313" key="2">
    <source>
        <dbReference type="EMBL" id="MDQ1106888.1"/>
    </source>
</evidence>
<feature type="region of interest" description="Disordered" evidence="1">
    <location>
        <begin position="25"/>
        <end position="59"/>
    </location>
</feature>
<evidence type="ECO:0000313" key="3">
    <source>
        <dbReference type="Proteomes" id="UP001226084"/>
    </source>
</evidence>
<name>A0AAP5AG34_9GAMM</name>
<accession>A0AAP5AG34</accession>